<dbReference type="EMBL" id="AGNL01002594">
    <property type="protein sequence ID" value="EJK76012.1"/>
    <property type="molecule type" value="Genomic_DNA"/>
</dbReference>
<dbReference type="Pfam" id="PF03109">
    <property type="entry name" value="ABC1"/>
    <property type="match status" value="2"/>
</dbReference>
<dbReference type="OMA" id="FDTRMDI"/>
<proteinExistence type="predicted"/>
<name>K0TQG6_THAOC</name>
<evidence type="ECO:0000313" key="4">
    <source>
        <dbReference type="Proteomes" id="UP000266841"/>
    </source>
</evidence>
<organism evidence="3 4">
    <name type="scientific">Thalassiosira oceanica</name>
    <name type="common">Marine diatom</name>
    <dbReference type="NCBI Taxonomy" id="159749"/>
    <lineage>
        <taxon>Eukaryota</taxon>
        <taxon>Sar</taxon>
        <taxon>Stramenopiles</taxon>
        <taxon>Ochrophyta</taxon>
        <taxon>Bacillariophyta</taxon>
        <taxon>Coscinodiscophyceae</taxon>
        <taxon>Thalassiosirophycidae</taxon>
        <taxon>Thalassiosirales</taxon>
        <taxon>Thalassiosiraceae</taxon>
        <taxon>Thalassiosira</taxon>
    </lineage>
</organism>
<protein>
    <recommendedName>
        <fullName evidence="2">ABC1 atypical kinase-like domain-containing protein</fullName>
    </recommendedName>
</protein>
<evidence type="ECO:0000256" key="1">
    <source>
        <dbReference type="SAM" id="SignalP"/>
    </source>
</evidence>
<dbReference type="PANTHER" id="PTHR43173:SF34">
    <property type="entry name" value="ABC1 ATYPICAL KINASE-LIKE DOMAIN-CONTAINING PROTEIN"/>
    <property type="match status" value="1"/>
</dbReference>
<accession>K0TQG6</accession>
<keyword evidence="1" id="KW-0732">Signal</keyword>
<gene>
    <name evidence="3" type="ORF">THAOC_02247</name>
</gene>
<dbReference type="AlphaFoldDB" id="K0TQG6"/>
<reference evidence="3 4" key="1">
    <citation type="journal article" date="2012" name="Genome Biol.">
        <title>Genome and low-iron response of an oceanic diatom adapted to chronic iron limitation.</title>
        <authorList>
            <person name="Lommer M."/>
            <person name="Specht M."/>
            <person name="Roy A.S."/>
            <person name="Kraemer L."/>
            <person name="Andreson R."/>
            <person name="Gutowska M.A."/>
            <person name="Wolf J."/>
            <person name="Bergner S.V."/>
            <person name="Schilhabel M.B."/>
            <person name="Klostermeier U.C."/>
            <person name="Beiko R.G."/>
            <person name="Rosenstiel P."/>
            <person name="Hippler M."/>
            <person name="Laroche J."/>
        </authorList>
    </citation>
    <scope>NUCLEOTIDE SEQUENCE [LARGE SCALE GENOMIC DNA]</scope>
    <source>
        <strain evidence="3 4">CCMP1005</strain>
    </source>
</reference>
<feature type="signal peptide" evidence="1">
    <location>
        <begin position="1"/>
        <end position="24"/>
    </location>
</feature>
<dbReference type="OrthoDB" id="427480at2759"/>
<feature type="chain" id="PRO_5003841958" description="ABC1 atypical kinase-like domain-containing protein" evidence="1">
    <location>
        <begin position="25"/>
        <end position="590"/>
    </location>
</feature>
<feature type="domain" description="ABC1 atypical kinase-like" evidence="2">
    <location>
        <begin position="164"/>
        <end position="316"/>
    </location>
</feature>
<evidence type="ECO:0000259" key="2">
    <source>
        <dbReference type="Pfam" id="PF03109"/>
    </source>
</evidence>
<dbReference type="Proteomes" id="UP000266841">
    <property type="component" value="Unassembled WGS sequence"/>
</dbReference>
<feature type="domain" description="ABC1 atypical kinase-like" evidence="2">
    <location>
        <begin position="399"/>
        <end position="463"/>
    </location>
</feature>
<dbReference type="InterPro" id="IPR051130">
    <property type="entry name" value="Mito_struct-func_regulator"/>
</dbReference>
<comment type="caution">
    <text evidence="3">The sequence shown here is derived from an EMBL/GenBank/DDBJ whole genome shotgun (WGS) entry which is preliminary data.</text>
</comment>
<dbReference type="InterPro" id="IPR004147">
    <property type="entry name" value="ABC1_dom"/>
</dbReference>
<evidence type="ECO:0000313" key="3">
    <source>
        <dbReference type="EMBL" id="EJK76012.1"/>
    </source>
</evidence>
<keyword evidence="4" id="KW-1185">Reference proteome</keyword>
<dbReference type="eggNOG" id="KOG1235">
    <property type="taxonomic scope" value="Eukaryota"/>
</dbReference>
<dbReference type="SUPFAM" id="SSF56112">
    <property type="entry name" value="Protein kinase-like (PK-like)"/>
    <property type="match status" value="1"/>
</dbReference>
<sequence length="590" mass="65603">MGRIRRRPLRWLLGLAVSAAPLFGLAVSAAPPTSAHRRRPALVRGLQTALADASPALASSRKRSLVERESSVHPLLPAIRAAKFWRRVGPIVAHYKLTEAWFKVAHRGDAERRRVTWERLHKMHAPEGLDVILELRGLFVKIGQLMSSRADFIPRPYVDAFSSLQDTVPPNDQEIIDAILRESLDFDGVFESFGEVLGSASIGQVHKAKLTPKFGGDTVKVMHPGAEIRFWNDFQIFRSLCRVALPGWDPILKELEQQMMTEFDYVIEARNLQAARANILKSPFANRVKIPEPKIELCSPSVLVMEYLDGKKLADDVEDKLASILDGDKAMARKVLMAKQRALFESKDVGREQKKSKTSFYKELSGLLGEGSDNLTLAGKTSKIFKLMAMTRDARGKLSLLLDATGHQIFVDGLYNGDVHPGNVLVLKCGRLGLIDYGQTRRLEKHDRLALARVVVELGKRNVDVGKVSAAMRNFGFQSRDSNDVNTAKFAALYFDSDAEGKKEGFPTPQRWLNHLNSVDPMIVVPDPAVFVARTSFFFRGLGALLQQQLHTSESWRSPAQRSLCAEGDYQGLYNLGLTPLPVDDADTSG</sequence>
<dbReference type="InterPro" id="IPR011009">
    <property type="entry name" value="Kinase-like_dom_sf"/>
</dbReference>
<dbReference type="CDD" id="cd05121">
    <property type="entry name" value="ABC1_ADCK3-like"/>
    <property type="match status" value="1"/>
</dbReference>
<dbReference type="PANTHER" id="PTHR43173">
    <property type="entry name" value="ABC1 FAMILY PROTEIN"/>
    <property type="match status" value="1"/>
</dbReference>